<protein>
    <recommendedName>
        <fullName evidence="4">Lipoxygenase domain-containing protein</fullName>
    </recommendedName>
</protein>
<evidence type="ECO:0000313" key="6">
    <source>
        <dbReference type="Proteomes" id="UP001497480"/>
    </source>
</evidence>
<dbReference type="SUPFAM" id="SSF48484">
    <property type="entry name" value="Lipoxigenase"/>
    <property type="match status" value="1"/>
</dbReference>
<keyword evidence="2" id="KW-0223">Dioxygenase</keyword>
<dbReference type="InterPro" id="IPR036226">
    <property type="entry name" value="LipOase_C_sf"/>
</dbReference>
<dbReference type="AlphaFoldDB" id="A0AAV1Y415"/>
<accession>A0AAV1Y415</accession>
<name>A0AAV1Y415_LUPLU</name>
<proteinExistence type="predicted"/>
<organism evidence="5 6">
    <name type="scientific">Lupinus luteus</name>
    <name type="common">European yellow lupine</name>
    <dbReference type="NCBI Taxonomy" id="3873"/>
    <lineage>
        <taxon>Eukaryota</taxon>
        <taxon>Viridiplantae</taxon>
        <taxon>Streptophyta</taxon>
        <taxon>Embryophyta</taxon>
        <taxon>Tracheophyta</taxon>
        <taxon>Spermatophyta</taxon>
        <taxon>Magnoliopsida</taxon>
        <taxon>eudicotyledons</taxon>
        <taxon>Gunneridae</taxon>
        <taxon>Pentapetalae</taxon>
        <taxon>rosids</taxon>
        <taxon>fabids</taxon>
        <taxon>Fabales</taxon>
        <taxon>Fabaceae</taxon>
        <taxon>Papilionoideae</taxon>
        <taxon>50 kb inversion clade</taxon>
        <taxon>genistoids sensu lato</taxon>
        <taxon>core genistoids</taxon>
        <taxon>Genisteae</taxon>
        <taxon>Lupinus</taxon>
    </lineage>
</organism>
<dbReference type="PANTHER" id="PTHR11771">
    <property type="entry name" value="LIPOXYGENASE"/>
    <property type="match status" value="1"/>
</dbReference>
<comment type="caution">
    <text evidence="5">The sequence shown here is derived from an EMBL/GenBank/DDBJ whole genome shotgun (WGS) entry which is preliminary data.</text>
</comment>
<dbReference type="GO" id="GO:0034440">
    <property type="term" value="P:lipid oxidation"/>
    <property type="evidence" value="ECO:0007669"/>
    <property type="project" value="InterPro"/>
</dbReference>
<feature type="domain" description="Lipoxygenase" evidence="4">
    <location>
        <begin position="1"/>
        <end position="113"/>
    </location>
</feature>
<keyword evidence="1" id="KW-0479">Metal-binding</keyword>
<dbReference type="InterPro" id="IPR000907">
    <property type="entry name" value="LipOase"/>
</dbReference>
<keyword evidence="6" id="KW-1185">Reference proteome</keyword>
<dbReference type="GO" id="GO:0016702">
    <property type="term" value="F:oxidoreductase activity, acting on single donors with incorporation of molecular oxygen, incorporation of two atoms of oxygen"/>
    <property type="evidence" value="ECO:0007669"/>
    <property type="project" value="InterPro"/>
</dbReference>
<evidence type="ECO:0000256" key="3">
    <source>
        <dbReference type="ARBA" id="ARBA00023002"/>
    </source>
</evidence>
<dbReference type="Pfam" id="PF00305">
    <property type="entry name" value="Lipoxygenase"/>
    <property type="match status" value="1"/>
</dbReference>
<dbReference type="InterPro" id="IPR013819">
    <property type="entry name" value="LipOase_C"/>
</dbReference>
<reference evidence="5 6" key="1">
    <citation type="submission" date="2024-03" db="EMBL/GenBank/DDBJ databases">
        <authorList>
            <person name="Martinez-Hernandez J."/>
        </authorList>
    </citation>
    <scope>NUCLEOTIDE SEQUENCE [LARGE SCALE GENOMIC DNA]</scope>
</reference>
<evidence type="ECO:0000256" key="1">
    <source>
        <dbReference type="ARBA" id="ARBA00022723"/>
    </source>
</evidence>
<sequence length="115" mass="13305">MYFNPEKVVLNCFLSQLQATTIMAVLDILSFHSPDEEYIGEKTEPSWSEDAMIKDVFERFRERLKKLEGLINARNENASLKNRNGAVIMPYELLKPFSKLRVTGMGIPCSIYIDW</sequence>
<dbReference type="Gene3D" id="1.20.245.10">
    <property type="entry name" value="Lipoxygenase-1, Domain 5"/>
    <property type="match status" value="1"/>
</dbReference>
<dbReference type="Proteomes" id="UP001497480">
    <property type="component" value="Unassembled WGS sequence"/>
</dbReference>
<keyword evidence="3" id="KW-0560">Oxidoreductase</keyword>
<evidence type="ECO:0000313" key="5">
    <source>
        <dbReference type="EMBL" id="CAL0328500.1"/>
    </source>
</evidence>
<dbReference type="EMBL" id="CAXHTB010000021">
    <property type="protein sequence ID" value="CAL0328500.1"/>
    <property type="molecule type" value="Genomic_DNA"/>
</dbReference>
<dbReference type="PROSITE" id="PS51393">
    <property type="entry name" value="LIPOXYGENASE_3"/>
    <property type="match status" value="1"/>
</dbReference>
<dbReference type="GO" id="GO:0046872">
    <property type="term" value="F:metal ion binding"/>
    <property type="evidence" value="ECO:0007669"/>
    <property type="project" value="UniProtKB-KW"/>
</dbReference>
<evidence type="ECO:0000256" key="2">
    <source>
        <dbReference type="ARBA" id="ARBA00022964"/>
    </source>
</evidence>
<evidence type="ECO:0000259" key="4">
    <source>
        <dbReference type="PROSITE" id="PS51393"/>
    </source>
</evidence>
<gene>
    <name evidence="5" type="ORF">LLUT_LOCUS29560</name>
</gene>